<dbReference type="InterPro" id="IPR032774">
    <property type="entry name" value="WG_beta_rep"/>
</dbReference>
<dbReference type="Pfam" id="PF14903">
    <property type="entry name" value="WG_beta_rep"/>
    <property type="match status" value="2"/>
</dbReference>
<keyword evidence="1" id="KW-0732">Signal</keyword>
<comment type="caution">
    <text evidence="2">The sequence shown here is derived from an EMBL/GenBank/DDBJ whole genome shotgun (WGS) entry which is preliminary data.</text>
</comment>
<proteinExistence type="predicted"/>
<name>A0A9D1JYJ7_9BACT</name>
<sequence>MKRLLSFLIFLSLFAPSTFATPPMLGSLTMDDVEVFSQDNKFGLKDKAGNVVVDADYKKLIRLGKSSWIIQKGSKFGIMDSNGNYLVEPKYRHVDRFFGSYAKLGNDKDYGLYNEKGEIIIVPEYSRIDPLFGQMFLTCKNYKYGIVDSEGNEILENEYDDIYMPSPDVLRIKYQGEWYEVERALKGEISLPENSQKINVDGNELKITKVITDTGIISGYGALTAADYLLKLITSISPAYEDTIDELMFSQGAETVNIFFKLGWLPKFPFTYLKKYFENLRHPYNGPLSDIREDVIKQLKN</sequence>
<evidence type="ECO:0000313" key="3">
    <source>
        <dbReference type="Proteomes" id="UP000886865"/>
    </source>
</evidence>
<protein>
    <submittedName>
        <fullName evidence="2">WG repeat-containing protein</fullName>
    </submittedName>
</protein>
<feature type="chain" id="PRO_5039608679" evidence="1">
    <location>
        <begin position="21"/>
        <end position="301"/>
    </location>
</feature>
<dbReference type="PANTHER" id="PTHR37841:SF1">
    <property type="entry name" value="DUF3298 DOMAIN-CONTAINING PROTEIN"/>
    <property type="match status" value="1"/>
</dbReference>
<evidence type="ECO:0000256" key="1">
    <source>
        <dbReference type="SAM" id="SignalP"/>
    </source>
</evidence>
<reference evidence="2" key="2">
    <citation type="journal article" date="2021" name="PeerJ">
        <title>Extensive microbial diversity within the chicken gut microbiome revealed by metagenomics and culture.</title>
        <authorList>
            <person name="Gilroy R."/>
            <person name="Ravi A."/>
            <person name="Getino M."/>
            <person name="Pursley I."/>
            <person name="Horton D.L."/>
            <person name="Alikhan N.F."/>
            <person name="Baker D."/>
            <person name="Gharbi K."/>
            <person name="Hall N."/>
            <person name="Watson M."/>
            <person name="Adriaenssens E.M."/>
            <person name="Foster-Nyarko E."/>
            <person name="Jarju S."/>
            <person name="Secka A."/>
            <person name="Antonio M."/>
            <person name="Oren A."/>
            <person name="Chaudhuri R.R."/>
            <person name="La Ragione R."/>
            <person name="Hildebrand F."/>
            <person name="Pallen M.J."/>
        </authorList>
    </citation>
    <scope>NUCLEOTIDE SEQUENCE</scope>
    <source>
        <strain evidence="2">CHK152-2871</strain>
    </source>
</reference>
<dbReference type="AlphaFoldDB" id="A0A9D1JYJ7"/>
<dbReference type="PANTHER" id="PTHR37841">
    <property type="entry name" value="GLR2918 PROTEIN"/>
    <property type="match status" value="1"/>
</dbReference>
<organism evidence="2 3">
    <name type="scientific">Candidatus Galligastranaerophilus intestinavium</name>
    <dbReference type="NCBI Taxonomy" id="2840836"/>
    <lineage>
        <taxon>Bacteria</taxon>
        <taxon>Candidatus Galligastranaerophilus</taxon>
    </lineage>
</organism>
<feature type="signal peptide" evidence="1">
    <location>
        <begin position="1"/>
        <end position="20"/>
    </location>
</feature>
<evidence type="ECO:0000313" key="2">
    <source>
        <dbReference type="EMBL" id="HIS74048.1"/>
    </source>
</evidence>
<reference evidence="2" key="1">
    <citation type="submission" date="2020-10" db="EMBL/GenBank/DDBJ databases">
        <authorList>
            <person name="Gilroy R."/>
        </authorList>
    </citation>
    <scope>NUCLEOTIDE SEQUENCE</scope>
    <source>
        <strain evidence="2">CHK152-2871</strain>
    </source>
</reference>
<accession>A0A9D1JYJ7</accession>
<gene>
    <name evidence="2" type="ORF">IAA86_03395</name>
</gene>
<dbReference type="Proteomes" id="UP000886865">
    <property type="component" value="Unassembled WGS sequence"/>
</dbReference>
<dbReference type="EMBL" id="DVJQ01000029">
    <property type="protein sequence ID" value="HIS74048.1"/>
    <property type="molecule type" value="Genomic_DNA"/>
</dbReference>